<proteinExistence type="inferred from homology"/>
<dbReference type="PANTHER" id="PTHR48049:SF88">
    <property type="entry name" value="GLYCOSYLTRANSFERASE"/>
    <property type="match status" value="1"/>
</dbReference>
<dbReference type="FunFam" id="3.40.50.2000:FF:000037">
    <property type="entry name" value="Glycosyltransferase"/>
    <property type="match status" value="1"/>
</dbReference>
<dbReference type="EMBL" id="JACEFO010000190">
    <property type="protein sequence ID" value="KAF8778994.1"/>
    <property type="molecule type" value="Genomic_DNA"/>
</dbReference>
<comment type="caution">
    <text evidence="4">The sequence shown here is derived from an EMBL/GenBank/DDBJ whole genome shotgun (WGS) entry which is preliminary data.</text>
</comment>
<comment type="similarity">
    <text evidence="1">Belongs to the UDP-glycosyltransferase family.</text>
</comment>
<dbReference type="OrthoDB" id="5835829at2759"/>
<evidence type="ECO:0008006" key="6">
    <source>
        <dbReference type="Google" id="ProtNLM"/>
    </source>
</evidence>
<sequence length="735" mass="79631">MFQEVEVTWPQGRRGGAPSPSLLFLSPPCALLGDGSVHDGSSDFWWSKAGSTPGGLGSASKGLLVSGFGVGARLLNVGEPAPTTRTSGLSFPWLDPLPSWVDLQPWGMMQGVHPRWGCSAPLRRVPTAFAPAAVAHVARLQRHTRQRQWPDYGGTYDNDTCHSASATCGCAAMDDNRSTTPQWRDRWRLVWARASVAMVVVLAVHTRGLQLHHHGGGMRVKTQPSWSGVDDISAPCPLLLPEPRPHRSKMSDDAAAAATKLDVVLFPWLAFGHMIPYLELAKRLAARGHAVTFLSTPRNIARLPPVPPHLSPRLRLVALPPPAIVEGLPEGAESTADVPPEKNELIKKLADGLAAPFSAFLAGALAAGRRPDWIVHDFCHHWLHPIAASHGGSVPCAAFLIVQATTIAFLGPRWANAAHPRVTREDFAVAPTKWCPSFPPGVAYRRHEADWAVGAFHPNASGISDIERMWQIIERTRFTIYRSCDEMEPGVFTLLTDLFRKPAIPAGVLLQPDLAGDNDGSLSGVRSGVLQWLDSQPPKSVIYVALGSEAPLTAANLHELALGLELAGVRFLWAFRKPTGMSAPGTDVGELLPAGFEERTRDHGLVWTGWVPQVAVLAHGAVGAFLTHCGWGSTIESLVFGHPLVMLPFVVDQGLIARTMAERGVGVEVARDDGDGSFGRDDVAAAVRRVMVEEEGKVFATNAERMKEVLGDQRRQDEYMDELVGCLIRYKDDNC</sequence>
<dbReference type="PANTHER" id="PTHR48049">
    <property type="entry name" value="GLYCOSYLTRANSFERASE"/>
    <property type="match status" value="1"/>
</dbReference>
<accession>A0A835KYM1</accession>
<keyword evidence="3" id="KW-0808">Transferase</keyword>
<dbReference type="AlphaFoldDB" id="A0A835KYM1"/>
<dbReference type="Proteomes" id="UP000636709">
    <property type="component" value="Unassembled WGS sequence"/>
</dbReference>
<dbReference type="FunFam" id="3.40.50.2000:FF:000088">
    <property type="entry name" value="Glycosyltransferase"/>
    <property type="match status" value="1"/>
</dbReference>
<dbReference type="CDD" id="cd03784">
    <property type="entry name" value="GT1_Gtf-like"/>
    <property type="match status" value="1"/>
</dbReference>
<gene>
    <name evidence="4" type="ORF">HU200_003099</name>
</gene>
<dbReference type="GO" id="GO:0035251">
    <property type="term" value="F:UDP-glucosyltransferase activity"/>
    <property type="evidence" value="ECO:0007669"/>
    <property type="project" value="InterPro"/>
</dbReference>
<name>A0A835KYM1_9POAL</name>
<dbReference type="InterPro" id="IPR050481">
    <property type="entry name" value="UDP-glycosyltransf_plant"/>
</dbReference>
<evidence type="ECO:0000256" key="3">
    <source>
        <dbReference type="ARBA" id="ARBA00022679"/>
    </source>
</evidence>
<dbReference type="PROSITE" id="PS00375">
    <property type="entry name" value="UDPGT"/>
    <property type="match status" value="1"/>
</dbReference>
<organism evidence="4 5">
    <name type="scientific">Digitaria exilis</name>
    <dbReference type="NCBI Taxonomy" id="1010633"/>
    <lineage>
        <taxon>Eukaryota</taxon>
        <taxon>Viridiplantae</taxon>
        <taxon>Streptophyta</taxon>
        <taxon>Embryophyta</taxon>
        <taxon>Tracheophyta</taxon>
        <taxon>Spermatophyta</taxon>
        <taxon>Magnoliopsida</taxon>
        <taxon>Liliopsida</taxon>
        <taxon>Poales</taxon>
        <taxon>Poaceae</taxon>
        <taxon>PACMAD clade</taxon>
        <taxon>Panicoideae</taxon>
        <taxon>Panicodae</taxon>
        <taxon>Paniceae</taxon>
        <taxon>Anthephorinae</taxon>
        <taxon>Digitaria</taxon>
    </lineage>
</organism>
<dbReference type="Pfam" id="PF00201">
    <property type="entry name" value="UDPGT"/>
    <property type="match status" value="1"/>
</dbReference>
<dbReference type="SUPFAM" id="SSF53756">
    <property type="entry name" value="UDP-Glycosyltransferase/glycogen phosphorylase"/>
    <property type="match status" value="1"/>
</dbReference>
<reference evidence="4" key="1">
    <citation type="submission" date="2020-07" db="EMBL/GenBank/DDBJ databases">
        <title>Genome sequence and genetic diversity analysis of an under-domesticated orphan crop, white fonio (Digitaria exilis).</title>
        <authorList>
            <person name="Bennetzen J.L."/>
            <person name="Chen S."/>
            <person name="Ma X."/>
            <person name="Wang X."/>
            <person name="Yssel A.E.J."/>
            <person name="Chaluvadi S.R."/>
            <person name="Johnson M."/>
            <person name="Gangashetty P."/>
            <person name="Hamidou F."/>
            <person name="Sanogo M.D."/>
            <person name="Zwaenepoel A."/>
            <person name="Wallace J."/>
            <person name="Van De Peer Y."/>
            <person name="Van Deynze A."/>
        </authorList>
    </citation>
    <scope>NUCLEOTIDE SEQUENCE</scope>
    <source>
        <tissue evidence="4">Leaves</tissue>
    </source>
</reference>
<keyword evidence="2" id="KW-0328">Glycosyltransferase</keyword>
<dbReference type="InterPro" id="IPR002213">
    <property type="entry name" value="UDP_glucos_trans"/>
</dbReference>
<evidence type="ECO:0000256" key="2">
    <source>
        <dbReference type="ARBA" id="ARBA00022676"/>
    </source>
</evidence>
<dbReference type="InterPro" id="IPR035595">
    <property type="entry name" value="UDP_glycos_trans_CS"/>
</dbReference>
<evidence type="ECO:0000256" key="1">
    <source>
        <dbReference type="ARBA" id="ARBA00009995"/>
    </source>
</evidence>
<dbReference type="Gene3D" id="3.40.50.2000">
    <property type="entry name" value="Glycogen Phosphorylase B"/>
    <property type="match status" value="2"/>
</dbReference>
<evidence type="ECO:0000313" key="4">
    <source>
        <dbReference type="EMBL" id="KAF8778994.1"/>
    </source>
</evidence>
<keyword evidence="5" id="KW-1185">Reference proteome</keyword>
<protein>
    <recommendedName>
        <fullName evidence="6">UDP-glycosyltransferases domain-containing protein</fullName>
    </recommendedName>
</protein>
<evidence type="ECO:0000313" key="5">
    <source>
        <dbReference type="Proteomes" id="UP000636709"/>
    </source>
</evidence>